<gene>
    <name evidence="3" type="ORF">CT690_15980</name>
</gene>
<dbReference type="PRINTS" id="PR00080">
    <property type="entry name" value="SDRFAMILY"/>
</dbReference>
<reference evidence="3 4" key="1">
    <citation type="submission" date="2017-11" db="EMBL/GenBank/DDBJ databases">
        <title>Genome sequence of the oocydin A producing rhizobacterium Serratia plymuthica 4Rx5.</title>
        <authorList>
            <person name="Matilla M.A."/>
            <person name="Udaondo Z."/>
            <person name="Salmond G.P.C."/>
        </authorList>
    </citation>
    <scope>NUCLEOTIDE SEQUENCE [LARGE SCALE GENOMIC DNA]</scope>
    <source>
        <strain evidence="3 4">4Rx5</strain>
    </source>
</reference>
<dbReference type="Pfam" id="PF13561">
    <property type="entry name" value="adh_short_C2"/>
    <property type="match status" value="1"/>
</dbReference>
<evidence type="ECO:0000256" key="2">
    <source>
        <dbReference type="ARBA" id="ARBA00023002"/>
    </source>
</evidence>
<evidence type="ECO:0000256" key="1">
    <source>
        <dbReference type="ARBA" id="ARBA00006484"/>
    </source>
</evidence>
<dbReference type="Proteomes" id="UP000248196">
    <property type="component" value="Unassembled WGS sequence"/>
</dbReference>
<keyword evidence="2" id="KW-0560">Oxidoreductase</keyword>
<proteinExistence type="inferred from homology"/>
<dbReference type="AlphaFoldDB" id="A0A318P158"/>
<dbReference type="PANTHER" id="PTHR43639">
    <property type="entry name" value="OXIDOREDUCTASE, SHORT-CHAIN DEHYDROGENASE/REDUCTASE FAMILY (AFU_ORTHOLOGUE AFUA_5G02870)"/>
    <property type="match status" value="1"/>
</dbReference>
<accession>A0A318P158</accession>
<evidence type="ECO:0000313" key="3">
    <source>
        <dbReference type="EMBL" id="PYD38375.1"/>
    </source>
</evidence>
<dbReference type="SUPFAM" id="SSF51735">
    <property type="entry name" value="NAD(P)-binding Rossmann-fold domains"/>
    <property type="match status" value="1"/>
</dbReference>
<dbReference type="OrthoDB" id="5898578at2"/>
<dbReference type="InterPro" id="IPR002347">
    <property type="entry name" value="SDR_fam"/>
</dbReference>
<dbReference type="FunFam" id="3.40.50.720:FF:000290">
    <property type="entry name" value="SDR family oxidoreductase"/>
    <property type="match status" value="1"/>
</dbReference>
<dbReference type="GO" id="GO:0016491">
    <property type="term" value="F:oxidoreductase activity"/>
    <property type="evidence" value="ECO:0007669"/>
    <property type="project" value="UniProtKB-KW"/>
</dbReference>
<dbReference type="RefSeq" id="WP_004948722.1">
    <property type="nucleotide sequence ID" value="NZ_CP007439.1"/>
</dbReference>
<name>A0A318P158_SERPL</name>
<dbReference type="PANTHER" id="PTHR43639:SF1">
    <property type="entry name" value="SHORT-CHAIN DEHYDROGENASE_REDUCTASE FAMILY PROTEIN"/>
    <property type="match status" value="1"/>
</dbReference>
<evidence type="ECO:0000313" key="4">
    <source>
        <dbReference type="Proteomes" id="UP000248196"/>
    </source>
</evidence>
<dbReference type="InterPro" id="IPR036291">
    <property type="entry name" value="NAD(P)-bd_dom_sf"/>
</dbReference>
<dbReference type="PRINTS" id="PR00081">
    <property type="entry name" value="GDHRDH"/>
</dbReference>
<protein>
    <submittedName>
        <fullName evidence="3">3-oxoacyl-ACP reductase FabG</fullName>
    </submittedName>
</protein>
<comment type="caution">
    <text evidence="3">The sequence shown here is derived from an EMBL/GenBank/DDBJ whole genome shotgun (WGS) entry which is preliminary data.</text>
</comment>
<sequence>MSATLSLQGKVAFVQGGSRGIGAAIVKRLARDGAAVAFTYAASADRADAVVSEITAAGGKAIAIKADSVDAAAVQQAVRQAVNSFGNLDILVNNAGVFTLGSTEELALEDLDRMLAVNVRSVFVASQEAARHMNDGGRIIHIGSTNAERVPFGGAAVYAMSKSALVGLTKGMARDLGPRGITVNNVQPGPVDTEMNPDDGDFAEQLKQLMAIGRYGKDEEIASFVAYLAGPQAGYITGASLSIDGGFSA</sequence>
<dbReference type="EMBL" id="PESE01000004">
    <property type="protein sequence ID" value="PYD38375.1"/>
    <property type="molecule type" value="Genomic_DNA"/>
</dbReference>
<comment type="similarity">
    <text evidence="1">Belongs to the short-chain dehydrogenases/reductases (SDR) family.</text>
</comment>
<dbReference type="Gene3D" id="3.40.50.720">
    <property type="entry name" value="NAD(P)-binding Rossmann-like Domain"/>
    <property type="match status" value="1"/>
</dbReference>
<organism evidence="3 4">
    <name type="scientific">Serratia plymuthica</name>
    <dbReference type="NCBI Taxonomy" id="82996"/>
    <lineage>
        <taxon>Bacteria</taxon>
        <taxon>Pseudomonadati</taxon>
        <taxon>Pseudomonadota</taxon>
        <taxon>Gammaproteobacteria</taxon>
        <taxon>Enterobacterales</taxon>
        <taxon>Yersiniaceae</taxon>
        <taxon>Serratia</taxon>
    </lineage>
</organism>